<sequence length="66" mass="7667">MAKRKGVSGKTHTKQQLNDYANQNNPNNKACRARRTNEGKARKTGNHFDRDMIYYEPDFGFGWCDD</sequence>
<dbReference type="RefSeq" id="WP_055297932.1">
    <property type="nucleotide sequence ID" value="NZ_BLYK01000003.1"/>
</dbReference>
<dbReference type="GeneID" id="97329050"/>
<organism evidence="2 3">
    <name type="scientific">Anaerobutyricum hallii</name>
    <dbReference type="NCBI Taxonomy" id="39488"/>
    <lineage>
        <taxon>Bacteria</taxon>
        <taxon>Bacillati</taxon>
        <taxon>Bacillota</taxon>
        <taxon>Clostridia</taxon>
        <taxon>Lachnospirales</taxon>
        <taxon>Lachnospiraceae</taxon>
        <taxon>Anaerobutyricum</taxon>
    </lineage>
</organism>
<evidence type="ECO:0000256" key="1">
    <source>
        <dbReference type="SAM" id="MobiDB-lite"/>
    </source>
</evidence>
<accession>A0A173YCN4</accession>
<dbReference type="AlphaFoldDB" id="A0A173YCN4"/>
<feature type="compositionally biased region" description="Basic residues" evidence="1">
    <location>
        <begin position="1"/>
        <end position="13"/>
    </location>
</feature>
<evidence type="ECO:0000313" key="2">
    <source>
        <dbReference type="EMBL" id="CUN61569.1"/>
    </source>
</evidence>
<gene>
    <name evidence="2" type="ORF">ERS852450_00326</name>
</gene>
<feature type="compositionally biased region" description="Polar residues" evidence="1">
    <location>
        <begin position="14"/>
        <end position="28"/>
    </location>
</feature>
<protein>
    <submittedName>
        <fullName evidence="2">Uncharacterized protein</fullName>
    </submittedName>
</protein>
<feature type="compositionally biased region" description="Basic and acidic residues" evidence="1">
    <location>
        <begin position="35"/>
        <end position="46"/>
    </location>
</feature>
<feature type="region of interest" description="Disordered" evidence="1">
    <location>
        <begin position="1"/>
        <end position="46"/>
    </location>
</feature>
<dbReference type="EMBL" id="CYZL01000002">
    <property type="protein sequence ID" value="CUN61569.1"/>
    <property type="molecule type" value="Genomic_DNA"/>
</dbReference>
<reference evidence="2 3" key="1">
    <citation type="submission" date="2015-09" db="EMBL/GenBank/DDBJ databases">
        <authorList>
            <consortium name="Pathogen Informatics"/>
        </authorList>
    </citation>
    <scope>NUCLEOTIDE SEQUENCE [LARGE SCALE GENOMIC DNA]</scope>
    <source>
        <strain evidence="2 3">2789STDY5834835</strain>
    </source>
</reference>
<proteinExistence type="predicted"/>
<dbReference type="Proteomes" id="UP000095679">
    <property type="component" value="Unassembled WGS sequence"/>
</dbReference>
<evidence type="ECO:0000313" key="3">
    <source>
        <dbReference type="Proteomes" id="UP000095679"/>
    </source>
</evidence>
<name>A0A173YCN4_9FIRM</name>